<protein>
    <submittedName>
        <fullName evidence="2">Uncharacterized protein</fullName>
    </submittedName>
</protein>
<reference evidence="2 3" key="1">
    <citation type="journal article" date="2025" name="Microbiol. Resour. Announc.">
        <title>Draft genome sequences for Neonectria magnoliae and Neonectria punicea, canker pathogens of Liriodendron tulipifera and Acer saccharum in West Virginia.</title>
        <authorList>
            <person name="Petronek H.M."/>
            <person name="Kasson M.T."/>
            <person name="Metheny A.M."/>
            <person name="Stauder C.M."/>
            <person name="Lovett B."/>
            <person name="Lynch S.C."/>
            <person name="Garnas J.R."/>
            <person name="Kasson L.R."/>
            <person name="Stajich J.E."/>
        </authorList>
    </citation>
    <scope>NUCLEOTIDE SEQUENCE [LARGE SCALE GENOMIC DNA]</scope>
    <source>
        <strain evidence="2 3">NRRL 64653</strain>
    </source>
</reference>
<evidence type="ECO:0000256" key="1">
    <source>
        <dbReference type="SAM" id="MobiDB-lite"/>
    </source>
</evidence>
<comment type="caution">
    <text evidence="2">The sequence shown here is derived from an EMBL/GenBank/DDBJ whole genome shotgun (WGS) entry which is preliminary data.</text>
</comment>
<evidence type="ECO:0000313" key="3">
    <source>
        <dbReference type="Proteomes" id="UP001498476"/>
    </source>
</evidence>
<evidence type="ECO:0000313" key="2">
    <source>
        <dbReference type="EMBL" id="KAK7409240.1"/>
    </source>
</evidence>
<sequence length="54" mass="6259">MPPQQRNPALIADRAKSGGWKSGEHHERDRERALNLYDEKTLRNQDLVLDVYAV</sequence>
<feature type="non-terminal residue" evidence="2">
    <location>
        <position position="54"/>
    </location>
</feature>
<dbReference type="EMBL" id="JAZAVJ010000157">
    <property type="protein sequence ID" value="KAK7409240.1"/>
    <property type="molecule type" value="Genomic_DNA"/>
</dbReference>
<organism evidence="2 3">
    <name type="scientific">Neonectria punicea</name>
    <dbReference type="NCBI Taxonomy" id="979145"/>
    <lineage>
        <taxon>Eukaryota</taxon>
        <taxon>Fungi</taxon>
        <taxon>Dikarya</taxon>
        <taxon>Ascomycota</taxon>
        <taxon>Pezizomycotina</taxon>
        <taxon>Sordariomycetes</taxon>
        <taxon>Hypocreomycetidae</taxon>
        <taxon>Hypocreales</taxon>
        <taxon>Nectriaceae</taxon>
        <taxon>Neonectria</taxon>
    </lineage>
</organism>
<accession>A0ABR1GV28</accession>
<feature type="region of interest" description="Disordered" evidence="1">
    <location>
        <begin position="1"/>
        <end position="30"/>
    </location>
</feature>
<proteinExistence type="predicted"/>
<dbReference type="Proteomes" id="UP001498476">
    <property type="component" value="Unassembled WGS sequence"/>
</dbReference>
<gene>
    <name evidence="2" type="ORF">QQX98_008550</name>
</gene>
<keyword evidence="3" id="KW-1185">Reference proteome</keyword>
<name>A0ABR1GV28_9HYPO</name>